<gene>
    <name evidence="2" type="ORF">Vafri_3467</name>
</gene>
<keyword evidence="3" id="KW-1185">Reference proteome</keyword>
<protein>
    <submittedName>
        <fullName evidence="2">Uncharacterized protein</fullName>
    </submittedName>
</protein>
<comment type="caution">
    <text evidence="2">The sequence shown here is derived from an EMBL/GenBank/DDBJ whole genome shotgun (WGS) entry which is preliminary data.</text>
</comment>
<name>A0A8J4ESV7_9CHLO</name>
<organism evidence="2 3">
    <name type="scientific">Volvox africanus</name>
    <dbReference type="NCBI Taxonomy" id="51714"/>
    <lineage>
        <taxon>Eukaryota</taxon>
        <taxon>Viridiplantae</taxon>
        <taxon>Chlorophyta</taxon>
        <taxon>core chlorophytes</taxon>
        <taxon>Chlorophyceae</taxon>
        <taxon>CS clade</taxon>
        <taxon>Chlamydomonadales</taxon>
        <taxon>Volvocaceae</taxon>
        <taxon>Volvox</taxon>
    </lineage>
</organism>
<feature type="region of interest" description="Disordered" evidence="1">
    <location>
        <begin position="108"/>
        <end position="150"/>
    </location>
</feature>
<dbReference type="AlphaFoldDB" id="A0A8J4ESV7"/>
<feature type="non-terminal residue" evidence="2">
    <location>
        <position position="1"/>
    </location>
</feature>
<accession>A0A8J4ESV7</accession>
<dbReference type="Proteomes" id="UP000747399">
    <property type="component" value="Unassembled WGS sequence"/>
</dbReference>
<evidence type="ECO:0000313" key="3">
    <source>
        <dbReference type="Proteomes" id="UP000747399"/>
    </source>
</evidence>
<evidence type="ECO:0000256" key="1">
    <source>
        <dbReference type="SAM" id="MobiDB-lite"/>
    </source>
</evidence>
<feature type="compositionally biased region" description="Pro residues" evidence="1">
    <location>
        <begin position="112"/>
        <end position="126"/>
    </location>
</feature>
<proteinExistence type="predicted"/>
<dbReference type="EMBL" id="BNCO01000003">
    <property type="protein sequence ID" value="GIL46488.1"/>
    <property type="molecule type" value="Genomic_DNA"/>
</dbReference>
<evidence type="ECO:0000313" key="2">
    <source>
        <dbReference type="EMBL" id="GIL46488.1"/>
    </source>
</evidence>
<sequence>NESDRSNLSVGKGLSFSTGEWSPPLSSCAKIAMEAATALGGEEGFILWLGGRGLMLLVLPPQASPLSPTTEDDPQSLQPLAAAAVELSPLPSAVAPADVVSTTGVRISTVPPSSPPPLFPRVPPPGEVSSFSTSGEKSHCASDPTGRNHGALISSTADFRRRAGAPLMPTPPLPYGAARLTLPSVSIRLGVSPGASPRSRLAPLTRPTPLQPEVSRLGLPSSEGPSACECICWICCCGDSRREERKRLNVLRVLAREMGEHLSPESAASEVCPDRPNSSSSCAPLVEAGRCGGPPGCCCCCC</sequence>
<reference evidence="2" key="1">
    <citation type="journal article" date="2021" name="Proc. Natl. Acad. Sci. U.S.A.">
        <title>Three genomes in the algal genus Volvox reveal the fate of a haploid sex-determining region after a transition to homothallism.</title>
        <authorList>
            <person name="Yamamoto K."/>
            <person name="Hamaji T."/>
            <person name="Kawai-Toyooka H."/>
            <person name="Matsuzaki R."/>
            <person name="Takahashi F."/>
            <person name="Nishimura Y."/>
            <person name="Kawachi M."/>
            <person name="Noguchi H."/>
            <person name="Minakuchi Y."/>
            <person name="Umen J.G."/>
            <person name="Toyoda A."/>
            <person name="Nozaki H."/>
        </authorList>
    </citation>
    <scope>NUCLEOTIDE SEQUENCE</scope>
    <source>
        <strain evidence="2">NIES-3780</strain>
    </source>
</reference>